<dbReference type="InterPro" id="IPR025101">
    <property type="entry name" value="DUF4012"/>
</dbReference>
<feature type="transmembrane region" description="Helical" evidence="1">
    <location>
        <begin position="7"/>
        <end position="26"/>
    </location>
</feature>
<evidence type="ECO:0000313" key="2">
    <source>
        <dbReference type="EMBL" id="MBZ5738486.1"/>
    </source>
</evidence>
<dbReference type="RefSeq" id="WP_224122861.1">
    <property type="nucleotide sequence ID" value="NZ_JAIQZJ010000005.1"/>
</dbReference>
<keyword evidence="1" id="KW-0472">Membrane</keyword>
<keyword evidence="3" id="KW-1185">Reference proteome</keyword>
<dbReference type="EMBL" id="JAIQZJ010000005">
    <property type="protein sequence ID" value="MBZ5738486.1"/>
    <property type="molecule type" value="Genomic_DNA"/>
</dbReference>
<keyword evidence="1" id="KW-0812">Transmembrane</keyword>
<sequence>MRRRRITVIVGAIIGLGVLFAAWAGWRAYQVNQSLNAAIDDASRLQRAVLNDDQSGQDAALADLQDDSARADELTGGPTWSVLSVLPVVGDDADGVRTVSSVAADLADHGIEPLLDTTGSLDKLLPKDGRIDVAAMEELQGPLAEGADAFARADAELAERDPSAYVGRLRDKYRDFAVRVEDAHRILSAADTAVQVMPSMLGAGGTQHFLLVFQNNAEIRSTGGLPGAVSLVTASDGKVEMTKQVAGNSFGERATPVLDLTDAERQIYGDQVGTYFLDANFTPDFSRTADLMRARWEEVEGGRLDGVISIDPVALSYILGATGPVQAGTTELTQDNVVDQLLHQVYLDHPNPLAQDAFFRQVARAVFDKVSQGAESPIDLAEALGHATREHRIYVHSFQKSVQSSLADTAVAGQLTDPDATGPQVGVYLNDGTGSKMSYYLRYQVGVDATYCSGGVQGLMGSARLTSTAPKDAASLPHYITGGGRFGTEPGHQQLFVRLYAPVGGSVSAVEINRRPVDDVTAIPQDDRLVVTVPVELAPGETVDLTWQMRSGAEQTGAVRVSVTPGIAPRDTSSTAPSACAS</sequence>
<dbReference type="Proteomes" id="UP000780875">
    <property type="component" value="Unassembled WGS sequence"/>
</dbReference>
<name>A0ABS7UCR3_9ACTN</name>
<organism evidence="2 3">
    <name type="scientific">Nocardioides mangrovi</name>
    <dbReference type="NCBI Taxonomy" id="2874580"/>
    <lineage>
        <taxon>Bacteria</taxon>
        <taxon>Bacillati</taxon>
        <taxon>Actinomycetota</taxon>
        <taxon>Actinomycetes</taxon>
        <taxon>Propionibacteriales</taxon>
        <taxon>Nocardioidaceae</taxon>
        <taxon>Nocardioides</taxon>
    </lineage>
</organism>
<dbReference type="Pfam" id="PF13196">
    <property type="entry name" value="DUF4012"/>
    <property type="match status" value="1"/>
</dbReference>
<proteinExistence type="predicted"/>
<protein>
    <submittedName>
        <fullName evidence="2">DUF4012 domain-containing protein</fullName>
    </submittedName>
</protein>
<reference evidence="2 3" key="1">
    <citation type="submission" date="2021-09" db="EMBL/GenBank/DDBJ databases">
        <title>Whole genome sequence of Nocardioides sp. GBK3QG-3.</title>
        <authorList>
            <person name="Tuo L."/>
        </authorList>
    </citation>
    <scope>NUCLEOTIDE SEQUENCE [LARGE SCALE GENOMIC DNA]</scope>
    <source>
        <strain evidence="2 3">GBK3QG-3</strain>
    </source>
</reference>
<keyword evidence="1" id="KW-1133">Transmembrane helix</keyword>
<evidence type="ECO:0000256" key="1">
    <source>
        <dbReference type="SAM" id="Phobius"/>
    </source>
</evidence>
<evidence type="ECO:0000313" key="3">
    <source>
        <dbReference type="Proteomes" id="UP000780875"/>
    </source>
</evidence>
<comment type="caution">
    <text evidence="2">The sequence shown here is derived from an EMBL/GenBank/DDBJ whole genome shotgun (WGS) entry which is preliminary data.</text>
</comment>
<gene>
    <name evidence="2" type="ORF">K8U61_09970</name>
</gene>
<accession>A0ABS7UCR3</accession>